<proteinExistence type="inferred from homology"/>
<dbReference type="EC" id="3.2.1.-" evidence="6"/>
<dbReference type="OrthoDB" id="8118055at2759"/>
<dbReference type="InterPro" id="IPR001382">
    <property type="entry name" value="Glyco_hydro_47"/>
</dbReference>
<evidence type="ECO:0000256" key="5">
    <source>
        <dbReference type="ARBA" id="ARBA00023230"/>
    </source>
</evidence>
<dbReference type="GO" id="GO:0006986">
    <property type="term" value="P:response to unfolded protein"/>
    <property type="evidence" value="ECO:0007669"/>
    <property type="project" value="UniProtKB-KW"/>
</dbReference>
<dbReference type="RefSeq" id="XP_017695761.1">
    <property type="nucleotide sequence ID" value="XM_017840272.1"/>
</dbReference>
<dbReference type="PANTHER" id="PTHR45679">
    <property type="entry name" value="ER DEGRADATION-ENHANCING ALPHA-MANNOSIDASE-LIKE PROTEIN 2"/>
    <property type="match status" value="1"/>
</dbReference>
<dbReference type="PRINTS" id="PR00747">
    <property type="entry name" value="GLYHDRLASE47"/>
</dbReference>
<organism evidence="7 8">
    <name type="scientific">Lepidothrix coronata</name>
    <name type="common">blue-crowned manakin</name>
    <dbReference type="NCBI Taxonomy" id="321398"/>
    <lineage>
        <taxon>Eukaryota</taxon>
        <taxon>Metazoa</taxon>
        <taxon>Chordata</taxon>
        <taxon>Craniata</taxon>
        <taxon>Vertebrata</taxon>
        <taxon>Euteleostomi</taxon>
        <taxon>Archelosauria</taxon>
        <taxon>Archosauria</taxon>
        <taxon>Dinosauria</taxon>
        <taxon>Saurischia</taxon>
        <taxon>Theropoda</taxon>
        <taxon>Coelurosauria</taxon>
        <taxon>Aves</taxon>
        <taxon>Neognathae</taxon>
        <taxon>Neoaves</taxon>
        <taxon>Telluraves</taxon>
        <taxon>Australaves</taxon>
        <taxon>Passeriformes</taxon>
        <taxon>Pipridae</taxon>
        <taxon>Lepidothrix</taxon>
    </lineage>
</organism>
<dbReference type="GO" id="GO:0016020">
    <property type="term" value="C:membrane"/>
    <property type="evidence" value="ECO:0007669"/>
    <property type="project" value="InterPro"/>
</dbReference>
<dbReference type="SUPFAM" id="SSF48225">
    <property type="entry name" value="Seven-hairpin glycosidases"/>
    <property type="match status" value="1"/>
</dbReference>
<keyword evidence="3" id="KW-0256">Endoplasmic reticulum</keyword>
<dbReference type="Gene3D" id="1.50.10.10">
    <property type="match status" value="1"/>
</dbReference>
<dbReference type="GeneID" id="108510604"/>
<dbReference type="GO" id="GO:0005509">
    <property type="term" value="F:calcium ion binding"/>
    <property type="evidence" value="ECO:0007669"/>
    <property type="project" value="InterPro"/>
</dbReference>
<reference evidence="8" key="1">
    <citation type="submission" date="2025-08" db="UniProtKB">
        <authorList>
            <consortium name="RefSeq"/>
        </authorList>
    </citation>
    <scope>IDENTIFICATION</scope>
</reference>
<name>A0A6J0JBR5_9PASS</name>
<evidence type="ECO:0000256" key="3">
    <source>
        <dbReference type="ARBA" id="ARBA00022824"/>
    </source>
</evidence>
<dbReference type="GO" id="GO:0044322">
    <property type="term" value="C:endoplasmic reticulum quality control compartment"/>
    <property type="evidence" value="ECO:0007669"/>
    <property type="project" value="GOC"/>
</dbReference>
<dbReference type="Proteomes" id="UP000504624">
    <property type="component" value="Unplaced"/>
</dbReference>
<comment type="subcellular location">
    <subcellularLocation>
        <location evidence="1">Endoplasmic reticulum</location>
    </subcellularLocation>
</comment>
<sequence>MLNEENASWTGNHWSGKRSRVSCVGVLWGFVNSKLVEMLYFRFNFLLPLLQVGNHIDVITAKWVAQDAGIGAGVDSYFEYLVKGAILLQDKELMSMFLEYNKAIKNYTKFDDWYLWVQMYKGTVSMPVFQSLEAYWPGLQSLIGDVDNAMRTFLNYYTVWKQFGGLPEFYNIPQGYTVDKREGYPLRPELIESAMYLYRATRDPTLLELGRDAVESIEKISKVDCGFATVSAKSSAKSAKWLLKISF</sequence>
<dbReference type="GO" id="GO:0004571">
    <property type="term" value="F:mannosyl-oligosaccharide 1,2-alpha-mannosidase activity"/>
    <property type="evidence" value="ECO:0007669"/>
    <property type="project" value="InterPro"/>
</dbReference>
<keyword evidence="6" id="KW-0326">Glycosidase</keyword>
<evidence type="ECO:0000256" key="6">
    <source>
        <dbReference type="RuleBase" id="RU361193"/>
    </source>
</evidence>
<comment type="similarity">
    <text evidence="2 6">Belongs to the glycosyl hydrolase 47 family.</text>
</comment>
<evidence type="ECO:0000313" key="8">
    <source>
        <dbReference type="RefSeq" id="XP_017695761.1"/>
    </source>
</evidence>
<keyword evidence="5" id="KW-0834">Unfolded protein response</keyword>
<evidence type="ECO:0000313" key="7">
    <source>
        <dbReference type="Proteomes" id="UP000504624"/>
    </source>
</evidence>
<dbReference type="AlphaFoldDB" id="A0A6J0JBR5"/>
<evidence type="ECO:0000256" key="1">
    <source>
        <dbReference type="ARBA" id="ARBA00004240"/>
    </source>
</evidence>
<dbReference type="InterPro" id="IPR012341">
    <property type="entry name" value="6hp_glycosidase-like_sf"/>
</dbReference>
<keyword evidence="6" id="KW-0378">Hydrolase</keyword>
<dbReference type="GO" id="GO:1904380">
    <property type="term" value="P:endoplasmic reticulum mannose trimming"/>
    <property type="evidence" value="ECO:0007669"/>
    <property type="project" value="InterPro"/>
</dbReference>
<evidence type="ECO:0000256" key="4">
    <source>
        <dbReference type="ARBA" id="ARBA00023180"/>
    </source>
</evidence>
<keyword evidence="4" id="KW-0325">Glycoprotein</keyword>
<dbReference type="GO" id="GO:0005975">
    <property type="term" value="P:carbohydrate metabolic process"/>
    <property type="evidence" value="ECO:0007669"/>
    <property type="project" value="InterPro"/>
</dbReference>
<gene>
    <name evidence="8" type="primary">LOC108510604</name>
</gene>
<evidence type="ECO:0000256" key="2">
    <source>
        <dbReference type="ARBA" id="ARBA00007658"/>
    </source>
</evidence>
<accession>A0A6J0JBR5</accession>
<dbReference type="Pfam" id="PF01532">
    <property type="entry name" value="Glyco_hydro_47"/>
    <property type="match status" value="1"/>
</dbReference>
<dbReference type="InterPro" id="IPR044674">
    <property type="entry name" value="EDEM1/2/3"/>
</dbReference>
<dbReference type="InterPro" id="IPR036026">
    <property type="entry name" value="Seven-hairpin_glycosidases"/>
</dbReference>
<dbReference type="PANTHER" id="PTHR45679:SF6">
    <property type="entry name" value="ER DEGRADATION-ENHANCING ALPHA-MANNOSIDASE-LIKE PROTEIN 2"/>
    <property type="match status" value="1"/>
</dbReference>
<protein>
    <recommendedName>
        <fullName evidence="6">alpha-1,2-Mannosidase</fullName>
        <ecNumber evidence="6">3.2.1.-</ecNumber>
    </recommendedName>
</protein>
<keyword evidence="7" id="KW-1185">Reference proteome</keyword>